<evidence type="ECO:0000313" key="2">
    <source>
        <dbReference type="EMBL" id="KAH3709895.1"/>
    </source>
</evidence>
<proteinExistence type="predicted"/>
<dbReference type="EMBL" id="JAIWYP010000014">
    <property type="protein sequence ID" value="KAH3709895.1"/>
    <property type="molecule type" value="Genomic_DNA"/>
</dbReference>
<accession>A0A9D4BUA1</accession>
<dbReference type="Proteomes" id="UP000828390">
    <property type="component" value="Unassembled WGS sequence"/>
</dbReference>
<organism evidence="2 3">
    <name type="scientific">Dreissena polymorpha</name>
    <name type="common">Zebra mussel</name>
    <name type="synonym">Mytilus polymorpha</name>
    <dbReference type="NCBI Taxonomy" id="45954"/>
    <lineage>
        <taxon>Eukaryota</taxon>
        <taxon>Metazoa</taxon>
        <taxon>Spiralia</taxon>
        <taxon>Lophotrochozoa</taxon>
        <taxon>Mollusca</taxon>
        <taxon>Bivalvia</taxon>
        <taxon>Autobranchia</taxon>
        <taxon>Heteroconchia</taxon>
        <taxon>Euheterodonta</taxon>
        <taxon>Imparidentia</taxon>
        <taxon>Neoheterodontei</taxon>
        <taxon>Myida</taxon>
        <taxon>Dreissenoidea</taxon>
        <taxon>Dreissenidae</taxon>
        <taxon>Dreissena</taxon>
    </lineage>
</organism>
<feature type="compositionally biased region" description="Acidic residues" evidence="1">
    <location>
        <begin position="41"/>
        <end position="52"/>
    </location>
</feature>
<keyword evidence="3" id="KW-1185">Reference proteome</keyword>
<reference evidence="2" key="1">
    <citation type="journal article" date="2019" name="bioRxiv">
        <title>The Genome of the Zebra Mussel, Dreissena polymorpha: A Resource for Invasive Species Research.</title>
        <authorList>
            <person name="McCartney M.A."/>
            <person name="Auch B."/>
            <person name="Kono T."/>
            <person name="Mallez S."/>
            <person name="Zhang Y."/>
            <person name="Obille A."/>
            <person name="Becker A."/>
            <person name="Abrahante J.E."/>
            <person name="Garbe J."/>
            <person name="Badalamenti J.P."/>
            <person name="Herman A."/>
            <person name="Mangelson H."/>
            <person name="Liachko I."/>
            <person name="Sullivan S."/>
            <person name="Sone E.D."/>
            <person name="Koren S."/>
            <person name="Silverstein K.A.T."/>
            <person name="Beckman K.B."/>
            <person name="Gohl D.M."/>
        </authorList>
    </citation>
    <scope>NUCLEOTIDE SEQUENCE</scope>
    <source>
        <strain evidence="2">Duluth1</strain>
        <tissue evidence="2">Whole animal</tissue>
    </source>
</reference>
<name>A0A9D4BUA1_DREPO</name>
<reference evidence="2" key="2">
    <citation type="submission" date="2020-11" db="EMBL/GenBank/DDBJ databases">
        <authorList>
            <person name="McCartney M.A."/>
            <person name="Auch B."/>
            <person name="Kono T."/>
            <person name="Mallez S."/>
            <person name="Becker A."/>
            <person name="Gohl D.M."/>
            <person name="Silverstein K.A.T."/>
            <person name="Koren S."/>
            <person name="Bechman K.B."/>
            <person name="Herman A."/>
            <person name="Abrahante J.E."/>
            <person name="Garbe J."/>
        </authorList>
    </citation>
    <scope>NUCLEOTIDE SEQUENCE</scope>
    <source>
        <strain evidence="2">Duluth1</strain>
        <tissue evidence="2">Whole animal</tissue>
    </source>
</reference>
<protein>
    <submittedName>
        <fullName evidence="2">Uncharacterized protein</fullName>
    </submittedName>
</protein>
<dbReference type="AlphaFoldDB" id="A0A9D4BUA1"/>
<gene>
    <name evidence="2" type="ORF">DPMN_069360</name>
</gene>
<comment type="caution">
    <text evidence="2">The sequence shown here is derived from an EMBL/GenBank/DDBJ whole genome shotgun (WGS) entry which is preliminary data.</text>
</comment>
<evidence type="ECO:0000256" key="1">
    <source>
        <dbReference type="SAM" id="MobiDB-lite"/>
    </source>
</evidence>
<sequence>MSILFRLLESIRPKSRRFALLLLRLVLQPQHVKRQAHDREDGEETAADDDETERPGQEVVIGSWDPLPVYIRLDSEVTRR</sequence>
<feature type="region of interest" description="Disordered" evidence="1">
    <location>
        <begin position="33"/>
        <end position="58"/>
    </location>
</feature>
<evidence type="ECO:0000313" key="3">
    <source>
        <dbReference type="Proteomes" id="UP000828390"/>
    </source>
</evidence>